<organism evidence="2 3">
    <name type="scientific">Thelohanellus kitauei</name>
    <name type="common">Myxosporean</name>
    <dbReference type="NCBI Taxonomy" id="669202"/>
    <lineage>
        <taxon>Eukaryota</taxon>
        <taxon>Metazoa</taxon>
        <taxon>Cnidaria</taxon>
        <taxon>Myxozoa</taxon>
        <taxon>Myxosporea</taxon>
        <taxon>Bivalvulida</taxon>
        <taxon>Platysporina</taxon>
        <taxon>Myxobolidae</taxon>
        <taxon>Thelohanellus</taxon>
    </lineage>
</organism>
<dbReference type="Proteomes" id="UP000031668">
    <property type="component" value="Unassembled WGS sequence"/>
</dbReference>
<name>A0A0C2IY27_THEKT</name>
<dbReference type="EMBL" id="JWZT01002098">
    <property type="protein sequence ID" value="KII70314.1"/>
    <property type="molecule type" value="Genomic_DNA"/>
</dbReference>
<dbReference type="AlphaFoldDB" id="A0A0C2IY27"/>
<comment type="caution">
    <text evidence="2">The sequence shown here is derived from an EMBL/GenBank/DDBJ whole genome shotgun (WGS) entry which is preliminary data.</text>
</comment>
<evidence type="ECO:0000313" key="2">
    <source>
        <dbReference type="EMBL" id="KII70314.1"/>
    </source>
</evidence>
<dbReference type="PANTHER" id="PTHR46564">
    <property type="entry name" value="TRANSPOSASE"/>
    <property type="match status" value="1"/>
</dbReference>
<dbReference type="Pfam" id="PF13358">
    <property type="entry name" value="DDE_3"/>
    <property type="match status" value="1"/>
</dbReference>
<keyword evidence="3" id="KW-1185">Reference proteome</keyword>
<accession>A0A0C2IY27</accession>
<protein>
    <recommendedName>
        <fullName evidence="1">Tc1-like transposase DDE domain-containing protein</fullName>
    </recommendedName>
</protein>
<gene>
    <name evidence="2" type="ORF">RF11_04249</name>
</gene>
<evidence type="ECO:0000313" key="3">
    <source>
        <dbReference type="Proteomes" id="UP000031668"/>
    </source>
</evidence>
<dbReference type="InterPro" id="IPR038717">
    <property type="entry name" value="Tc1-like_DDE_dom"/>
</dbReference>
<reference evidence="2 3" key="1">
    <citation type="journal article" date="2014" name="Genome Biol. Evol.">
        <title>The genome of the myxosporean Thelohanellus kitauei shows adaptations to nutrient acquisition within its fish host.</title>
        <authorList>
            <person name="Yang Y."/>
            <person name="Xiong J."/>
            <person name="Zhou Z."/>
            <person name="Huo F."/>
            <person name="Miao W."/>
            <person name="Ran C."/>
            <person name="Liu Y."/>
            <person name="Zhang J."/>
            <person name="Feng J."/>
            <person name="Wang M."/>
            <person name="Wang M."/>
            <person name="Wang L."/>
            <person name="Yao B."/>
        </authorList>
    </citation>
    <scope>NUCLEOTIDE SEQUENCE [LARGE SCALE GENOMIC DNA]</scope>
    <source>
        <strain evidence="2">Wuqing</strain>
    </source>
</reference>
<dbReference type="InterPro" id="IPR036397">
    <property type="entry name" value="RNaseH_sf"/>
</dbReference>
<dbReference type="Gene3D" id="3.30.420.10">
    <property type="entry name" value="Ribonuclease H-like superfamily/Ribonuclease H"/>
    <property type="match status" value="1"/>
</dbReference>
<proteinExistence type="predicted"/>
<dbReference type="PANTHER" id="PTHR46564:SF1">
    <property type="entry name" value="TRANSPOSASE"/>
    <property type="match status" value="1"/>
</dbReference>
<sequence>MDWQLVEIQLKNKNIKFKNITVFSAISRTSIMFCKVSERGLNNDLYMDFLSNLMNILNEKQLKNVVFIMDNAAFHKGESIKSLITAWGLEVFYLPPSSPFLNSKEKFSPNGKGL</sequence>
<feature type="domain" description="Tc1-like transposase DDE" evidence="1">
    <location>
        <begin position="17"/>
        <end position="106"/>
    </location>
</feature>
<dbReference type="OrthoDB" id="8928061at2759"/>
<evidence type="ECO:0000259" key="1">
    <source>
        <dbReference type="Pfam" id="PF13358"/>
    </source>
</evidence>
<dbReference type="GO" id="GO:0003676">
    <property type="term" value="F:nucleic acid binding"/>
    <property type="evidence" value="ECO:0007669"/>
    <property type="project" value="InterPro"/>
</dbReference>